<dbReference type="EMBL" id="UOFS01000019">
    <property type="protein sequence ID" value="VAW94723.1"/>
    <property type="molecule type" value="Genomic_DNA"/>
</dbReference>
<accession>A0A3B1A3M9</accession>
<dbReference type="CDD" id="cd05266">
    <property type="entry name" value="SDR_a4"/>
    <property type="match status" value="1"/>
</dbReference>
<dbReference type="SUPFAM" id="SSF51735">
    <property type="entry name" value="NAD(P)-binding Rossmann-fold domains"/>
    <property type="match status" value="1"/>
</dbReference>
<dbReference type="GO" id="GO:0005737">
    <property type="term" value="C:cytoplasm"/>
    <property type="evidence" value="ECO:0007669"/>
    <property type="project" value="TreeGrafter"/>
</dbReference>
<sequence>MKNVLITGCGDIGIRVAKLWLNEAAKVSGMCRSNTNITNLQANNINPLIGNFDDNDVPIIDSNVDLIYYFIPPPMTGISDPRIDVFLQTLAVQKISPERFILISTSGVYGDHQGASVDESTPTNPKASRAKRRLDAETQLIAWSKARKVPINILRVAGIYGPGRLPEQRIRNKVPVLHEYLAPRTNRIHADDLATICFKVALNGKENRIYNVCDGQSGNMTEYFFTIADALGLPRPPEINWLEAEESISPGMMSYLKESRSMDISRLQNEIEFEFQYPTLKLGLEAILNKN</sequence>
<dbReference type="PANTHER" id="PTHR48079">
    <property type="entry name" value="PROTEIN YEEZ"/>
    <property type="match status" value="1"/>
</dbReference>
<evidence type="ECO:0000259" key="1">
    <source>
        <dbReference type="Pfam" id="PF01370"/>
    </source>
</evidence>
<organism evidence="2">
    <name type="scientific">hydrothermal vent metagenome</name>
    <dbReference type="NCBI Taxonomy" id="652676"/>
    <lineage>
        <taxon>unclassified sequences</taxon>
        <taxon>metagenomes</taxon>
        <taxon>ecological metagenomes</taxon>
    </lineage>
</organism>
<reference evidence="2" key="1">
    <citation type="submission" date="2018-06" db="EMBL/GenBank/DDBJ databases">
        <authorList>
            <person name="Zhirakovskaya E."/>
        </authorList>
    </citation>
    <scope>NUCLEOTIDE SEQUENCE</scope>
</reference>
<dbReference type="GO" id="GO:0004029">
    <property type="term" value="F:aldehyde dehydrogenase (NAD+) activity"/>
    <property type="evidence" value="ECO:0007669"/>
    <property type="project" value="TreeGrafter"/>
</dbReference>
<dbReference type="InterPro" id="IPR001509">
    <property type="entry name" value="Epimerase_deHydtase"/>
</dbReference>
<dbReference type="AlphaFoldDB" id="A0A3B1A3M9"/>
<feature type="domain" description="NAD-dependent epimerase/dehydratase" evidence="1">
    <location>
        <begin position="4"/>
        <end position="213"/>
    </location>
</feature>
<proteinExistence type="predicted"/>
<dbReference type="InterPro" id="IPR036291">
    <property type="entry name" value="NAD(P)-bd_dom_sf"/>
</dbReference>
<dbReference type="Pfam" id="PF01370">
    <property type="entry name" value="Epimerase"/>
    <property type="match status" value="1"/>
</dbReference>
<dbReference type="PANTHER" id="PTHR48079:SF6">
    <property type="entry name" value="NAD(P)-BINDING DOMAIN-CONTAINING PROTEIN-RELATED"/>
    <property type="match status" value="1"/>
</dbReference>
<dbReference type="Gene3D" id="3.40.50.720">
    <property type="entry name" value="NAD(P)-binding Rossmann-like Domain"/>
    <property type="match status" value="1"/>
</dbReference>
<dbReference type="InterPro" id="IPR051783">
    <property type="entry name" value="NAD(P)-dependent_oxidoreduct"/>
</dbReference>
<evidence type="ECO:0000313" key="2">
    <source>
        <dbReference type="EMBL" id="VAW94723.1"/>
    </source>
</evidence>
<gene>
    <name evidence="2" type="ORF">MNBD_GAMMA22-1618</name>
</gene>
<protein>
    <submittedName>
        <fullName evidence="2">Nucleoside-diphosphate-sugar epimerases</fullName>
    </submittedName>
</protein>
<name>A0A3B1A3M9_9ZZZZ</name>